<proteinExistence type="predicted"/>
<feature type="non-terminal residue" evidence="3">
    <location>
        <position position="221"/>
    </location>
</feature>
<feature type="non-terminal residue" evidence="3">
    <location>
        <position position="1"/>
    </location>
</feature>
<feature type="compositionally biased region" description="Basic and acidic residues" evidence="1">
    <location>
        <begin position="86"/>
        <end position="137"/>
    </location>
</feature>
<feature type="compositionally biased region" description="Polar residues" evidence="1">
    <location>
        <begin position="70"/>
        <end position="85"/>
    </location>
</feature>
<feature type="compositionally biased region" description="Acidic residues" evidence="1">
    <location>
        <begin position="1"/>
        <end position="11"/>
    </location>
</feature>
<organism evidence="3">
    <name type="scientific">Cuerna arida</name>
    <dbReference type="NCBI Taxonomy" id="1464854"/>
    <lineage>
        <taxon>Eukaryota</taxon>
        <taxon>Metazoa</taxon>
        <taxon>Ecdysozoa</taxon>
        <taxon>Arthropoda</taxon>
        <taxon>Hexapoda</taxon>
        <taxon>Insecta</taxon>
        <taxon>Pterygota</taxon>
        <taxon>Neoptera</taxon>
        <taxon>Paraneoptera</taxon>
        <taxon>Hemiptera</taxon>
        <taxon>Auchenorrhyncha</taxon>
        <taxon>Membracoidea</taxon>
        <taxon>Cicadellidae</taxon>
        <taxon>Cicadellinae</taxon>
        <taxon>Proconiini</taxon>
        <taxon>Cuerna</taxon>
    </lineage>
</organism>
<accession>A0A1B6G8L7</accession>
<dbReference type="SMART" id="SM01146">
    <property type="entry name" value="DUF1086"/>
    <property type="match status" value="1"/>
</dbReference>
<sequence length="221" mass="24260">EPGADNSEDFNDGVPREGLSRPHVLTRIGVMSLIRKKVQEYEMVNGTYSMPELINKVPGHKEEHIRNSVVAGTNTNTSVSASGNVDESKTSEDEVVKVVESEPEPEPEHETIEPTKSDNDKIANDVEKKSDTVHEPTAETEPETAEKMDVDEPAATDAATKPTDDNEQNAMIVDDQEKVPEPDSEVESVKVDEAKAENEPETESEPESKAKVPSTFMFNIS</sequence>
<evidence type="ECO:0000313" key="3">
    <source>
        <dbReference type="EMBL" id="JAS58780.1"/>
    </source>
</evidence>
<reference evidence="3" key="1">
    <citation type="submission" date="2015-11" db="EMBL/GenBank/DDBJ databases">
        <title>De novo transcriptome assembly of four potential Pierce s Disease insect vectors from Arizona vineyards.</title>
        <authorList>
            <person name="Tassone E.E."/>
        </authorList>
    </citation>
    <scope>NUCLEOTIDE SEQUENCE</scope>
</reference>
<evidence type="ECO:0000256" key="1">
    <source>
        <dbReference type="SAM" id="MobiDB-lite"/>
    </source>
</evidence>
<dbReference type="AlphaFoldDB" id="A0A1B6G8L7"/>
<protein>
    <recommendedName>
        <fullName evidence="2">CHD subfamily II SANT-like domain-containing protein</fullName>
    </recommendedName>
</protein>
<feature type="region of interest" description="Disordered" evidence="1">
    <location>
        <begin position="1"/>
        <end position="21"/>
    </location>
</feature>
<dbReference type="GO" id="GO:0006338">
    <property type="term" value="P:chromatin remodeling"/>
    <property type="evidence" value="ECO:0007669"/>
    <property type="project" value="InterPro"/>
</dbReference>
<feature type="region of interest" description="Disordered" evidence="1">
    <location>
        <begin position="69"/>
        <end position="221"/>
    </location>
</feature>
<name>A0A1B6G8L7_9HEMI</name>
<feature type="domain" description="CHD subfamily II SANT-like" evidence="2">
    <location>
        <begin position="1"/>
        <end position="55"/>
    </location>
</feature>
<feature type="compositionally biased region" description="Basic and acidic residues" evidence="1">
    <location>
        <begin position="175"/>
        <end position="198"/>
    </location>
</feature>
<dbReference type="GO" id="GO:0003677">
    <property type="term" value="F:DNA binding"/>
    <property type="evidence" value="ECO:0007669"/>
    <property type="project" value="InterPro"/>
</dbReference>
<gene>
    <name evidence="3" type="ORF">g.1780</name>
</gene>
<dbReference type="Pfam" id="PF06461">
    <property type="entry name" value="CHDII_SANT-like"/>
    <property type="match status" value="1"/>
</dbReference>
<evidence type="ECO:0000259" key="2">
    <source>
        <dbReference type="SMART" id="SM01146"/>
    </source>
</evidence>
<dbReference type="EMBL" id="GECZ01010989">
    <property type="protein sequence ID" value="JAS58780.1"/>
    <property type="molecule type" value="Transcribed_RNA"/>
</dbReference>
<dbReference type="InterPro" id="IPR009462">
    <property type="entry name" value="CHD_II_SANT-like"/>
</dbReference>